<comment type="caution">
    <text evidence="1">The sequence shown here is derived from an EMBL/GenBank/DDBJ whole genome shotgun (WGS) entry which is preliminary data.</text>
</comment>
<dbReference type="InParanoid" id="A0A1Y2EQM2"/>
<organism evidence="1 2">
    <name type="scientific">Leucosporidium creatinivorum</name>
    <dbReference type="NCBI Taxonomy" id="106004"/>
    <lineage>
        <taxon>Eukaryota</taxon>
        <taxon>Fungi</taxon>
        <taxon>Dikarya</taxon>
        <taxon>Basidiomycota</taxon>
        <taxon>Pucciniomycotina</taxon>
        <taxon>Microbotryomycetes</taxon>
        <taxon>Leucosporidiales</taxon>
        <taxon>Leucosporidium</taxon>
    </lineage>
</organism>
<protein>
    <submittedName>
        <fullName evidence="1">Uncharacterized protein</fullName>
    </submittedName>
</protein>
<sequence>MGRAGGERGSARRRRIRFEGVGRRGARLRLFGCGGVKSLVVQIVEELALHELFLFLPPTPIKRRRLRLILLHLDTLHRQVNRRHPIIHQYLLRQHMILLPNEERIIPHQRLHQPSHRGRNPLQPTLSFLLSNAIPDGASRGIKVEPRDGCLLAELEQPPIALLLLRRRRPQPTPQEYPEKVHHRLEIVP</sequence>
<proteinExistence type="predicted"/>
<gene>
    <name evidence="1" type="ORF">BCR35DRAFT_306941</name>
</gene>
<accession>A0A1Y2EQM2</accession>
<dbReference type="AlphaFoldDB" id="A0A1Y2EQM2"/>
<dbReference type="Proteomes" id="UP000193467">
    <property type="component" value="Unassembled WGS sequence"/>
</dbReference>
<evidence type="ECO:0000313" key="1">
    <source>
        <dbReference type="EMBL" id="ORY73832.1"/>
    </source>
</evidence>
<dbReference type="EMBL" id="MCGR01000044">
    <property type="protein sequence ID" value="ORY73832.1"/>
    <property type="molecule type" value="Genomic_DNA"/>
</dbReference>
<name>A0A1Y2EQM2_9BASI</name>
<reference evidence="1 2" key="1">
    <citation type="submission" date="2016-07" db="EMBL/GenBank/DDBJ databases">
        <title>Pervasive Adenine N6-methylation of Active Genes in Fungi.</title>
        <authorList>
            <consortium name="DOE Joint Genome Institute"/>
            <person name="Mondo S.J."/>
            <person name="Dannebaum R.O."/>
            <person name="Kuo R.C."/>
            <person name="Labutti K."/>
            <person name="Haridas S."/>
            <person name="Kuo A."/>
            <person name="Salamov A."/>
            <person name="Ahrendt S.R."/>
            <person name="Lipzen A."/>
            <person name="Sullivan W."/>
            <person name="Andreopoulos W.B."/>
            <person name="Clum A."/>
            <person name="Lindquist E."/>
            <person name="Daum C."/>
            <person name="Ramamoorthy G.K."/>
            <person name="Gryganskyi A."/>
            <person name="Culley D."/>
            <person name="Magnuson J.K."/>
            <person name="James T.Y."/>
            <person name="O'Malley M.A."/>
            <person name="Stajich J.E."/>
            <person name="Spatafora J.W."/>
            <person name="Visel A."/>
            <person name="Grigoriev I.V."/>
        </authorList>
    </citation>
    <scope>NUCLEOTIDE SEQUENCE [LARGE SCALE GENOMIC DNA]</scope>
    <source>
        <strain evidence="1 2">62-1032</strain>
    </source>
</reference>
<evidence type="ECO:0000313" key="2">
    <source>
        <dbReference type="Proteomes" id="UP000193467"/>
    </source>
</evidence>
<keyword evidence="2" id="KW-1185">Reference proteome</keyword>